<dbReference type="InterPro" id="IPR057954">
    <property type="entry name" value="SET_TTL12"/>
</dbReference>
<dbReference type="PANTHER" id="PTHR46088:SF1">
    <property type="entry name" value="TUBULIN--TYROSINE LIGASE-LIKE PROTEIN 12"/>
    <property type="match status" value="1"/>
</dbReference>
<proteinExistence type="predicted"/>
<dbReference type="Gene3D" id="3.30.470.20">
    <property type="entry name" value="ATP-grasp fold, B domain"/>
    <property type="match status" value="1"/>
</dbReference>
<dbReference type="PROSITE" id="PS51221">
    <property type="entry name" value="TTL"/>
    <property type="match status" value="1"/>
</dbReference>
<dbReference type="EMBL" id="GDQN01002180">
    <property type="protein sequence ID" value="JAT88874.1"/>
    <property type="molecule type" value="Transcribed_RNA"/>
</dbReference>
<evidence type="ECO:0000259" key="1">
    <source>
        <dbReference type="Pfam" id="PF25556"/>
    </source>
</evidence>
<dbReference type="OrthoDB" id="60477at2759"/>
<dbReference type="PANTHER" id="PTHR46088">
    <property type="entry name" value="TUBULIN--TYROSINE LIGASE-LIKE PROTEIN 12"/>
    <property type="match status" value="1"/>
</dbReference>
<dbReference type="Pfam" id="PF25556">
    <property type="entry name" value="SET_TTL"/>
    <property type="match status" value="1"/>
</dbReference>
<protein>
    <recommendedName>
        <fullName evidence="1">Tubulin--tyrosine ligase-like protein 12 SET-like domain-containing protein</fullName>
    </recommendedName>
</protein>
<accession>A0A1E1WPG8</accession>
<dbReference type="Pfam" id="PF03133">
    <property type="entry name" value="TTL"/>
    <property type="match status" value="1"/>
</dbReference>
<organism evidence="2">
    <name type="scientific">Pectinophora gossypiella</name>
    <name type="common">Cotton pink bollworm</name>
    <name type="synonym">Depressaria gossypiella</name>
    <dbReference type="NCBI Taxonomy" id="13191"/>
    <lineage>
        <taxon>Eukaryota</taxon>
        <taxon>Metazoa</taxon>
        <taxon>Ecdysozoa</taxon>
        <taxon>Arthropoda</taxon>
        <taxon>Hexapoda</taxon>
        <taxon>Insecta</taxon>
        <taxon>Pterygota</taxon>
        <taxon>Neoptera</taxon>
        <taxon>Endopterygota</taxon>
        <taxon>Lepidoptera</taxon>
        <taxon>Glossata</taxon>
        <taxon>Ditrysia</taxon>
        <taxon>Gelechioidea</taxon>
        <taxon>Gelechiidae</taxon>
        <taxon>Apatetrinae</taxon>
        <taxon>Pectinophora</taxon>
    </lineage>
</organism>
<sequence length="615" mass="71475">MDGISSLNSFLAVHKPQLILSGVPEHFWSTLCKKLRDQIFDSGLSFQLAMIDYEDSDKMPYDPLWTVIATKDIDRNDPSHIYLVDHAWTFKANSIKNNLRNVPGLLERMCSLMQVTGDTVEEKIEKVSEQVWKYAHTYAIGGSEFSIEERVPVWYVLDELGSGITHSDSPNFRAVPFIHVPDQMTYTLLFPVENVEEGDPVTRNFVEGHYPDPLQKEAMLIPWKEYEHFHEDFTPQEPDSNYFLEGHIVETLPDLDLLRDRQRPEGKLKVFSEYQYINDYLTSPDFEIVGNENDADIIWYINHFKTFRELSRDSPNKFVNQFPFEYVITIKDLLAIVARRCSDKSTNTFNNKLETSPAWLPTTFNMKTELTKLVAYYMQRKKAGLDNHWICKPYNLARGLDTYITDNLNFLCRLPLSGPKIAQKYIENPVLFERPDVGLVKFDIRYVVLLKSVSPTEVYIYNNFFLRFSNKPFALNNLEDYEQHFTVMNYTEGASLYRLLCAQFKEAWGQQYPDYCWATVEKSIFTMFADLFTAATSKDAPCGIAKSPQSRALYAADIMLAWSEEGNEKVVQPKLLEMNWMPDCRRACEYYPAFYNDIFSVIFLDKEVDTCTKVL</sequence>
<dbReference type="AlphaFoldDB" id="A0A1E1WPG8"/>
<dbReference type="GO" id="GO:0005737">
    <property type="term" value="C:cytoplasm"/>
    <property type="evidence" value="ECO:0007669"/>
    <property type="project" value="TreeGrafter"/>
</dbReference>
<gene>
    <name evidence="2" type="ORF">g.9854</name>
</gene>
<reference evidence="2" key="1">
    <citation type="submission" date="2015-09" db="EMBL/GenBank/DDBJ databases">
        <title>De novo assembly of Pectinophora gossypiella (Pink Bollworm) gut transcriptome.</title>
        <authorList>
            <person name="Tassone E.E."/>
        </authorList>
    </citation>
    <scope>NUCLEOTIDE SEQUENCE</scope>
</reference>
<name>A0A1E1WPG8_PECGO</name>
<evidence type="ECO:0000313" key="2">
    <source>
        <dbReference type="EMBL" id="JAT88874.1"/>
    </source>
</evidence>
<feature type="domain" description="Tubulin--tyrosine ligase-like protein 12 SET-like" evidence="1">
    <location>
        <begin position="67"/>
        <end position="225"/>
    </location>
</feature>
<dbReference type="InterPro" id="IPR027749">
    <property type="entry name" value="TTLL12"/>
</dbReference>
<dbReference type="InterPro" id="IPR004344">
    <property type="entry name" value="TTL/TTLL_fam"/>
</dbReference>